<protein>
    <submittedName>
        <fullName evidence="1">Uncharacterized protein</fullName>
    </submittedName>
</protein>
<dbReference type="EMBL" id="JUGD01000010">
    <property type="protein sequence ID" value="RAM65047.1"/>
    <property type="molecule type" value="Genomic_DNA"/>
</dbReference>
<sequence>MEGAAMNMDEDRRMVAWCDELAQTQRLKVEPVAEGWRVSLGGFPMSYGETVGAAVMWTFIMSHSRHQYCRVCTRDGLLNRRF</sequence>
<proteinExistence type="predicted"/>
<comment type="caution">
    <text evidence="1">The sequence shown here is derived from an EMBL/GenBank/DDBJ whole genome shotgun (WGS) entry which is preliminary data.</text>
</comment>
<keyword evidence="2" id="KW-1185">Reference proteome</keyword>
<dbReference type="Proteomes" id="UP000248631">
    <property type="component" value="Unassembled WGS sequence"/>
</dbReference>
<organism evidence="1 2">
    <name type="scientific">Herbaspirillum rubrisubalbicans</name>
    <dbReference type="NCBI Taxonomy" id="80842"/>
    <lineage>
        <taxon>Bacteria</taxon>
        <taxon>Pseudomonadati</taxon>
        <taxon>Pseudomonadota</taxon>
        <taxon>Betaproteobacteria</taxon>
        <taxon>Burkholderiales</taxon>
        <taxon>Oxalobacteraceae</taxon>
        <taxon>Herbaspirillum</taxon>
    </lineage>
</organism>
<accession>A0ABX9C3V9</accession>
<reference evidence="1 2" key="1">
    <citation type="submission" date="2014-12" db="EMBL/GenBank/DDBJ databases">
        <title>Complete genome sequence of Herbaspirillum rubrisubalbicans Os38.</title>
        <authorList>
            <person name="Chen M."/>
            <person name="An Q."/>
        </authorList>
    </citation>
    <scope>NUCLEOTIDE SEQUENCE [LARGE SCALE GENOMIC DNA]</scope>
    <source>
        <strain evidence="1 2">Os38</strain>
    </source>
</reference>
<name>A0ABX9C3V9_9BURK</name>
<gene>
    <name evidence="1" type="ORF">RB24_08740</name>
</gene>
<evidence type="ECO:0000313" key="2">
    <source>
        <dbReference type="Proteomes" id="UP000248631"/>
    </source>
</evidence>
<evidence type="ECO:0000313" key="1">
    <source>
        <dbReference type="EMBL" id="RAM65047.1"/>
    </source>
</evidence>